<dbReference type="InterPro" id="IPR002925">
    <property type="entry name" value="Dienelactn_hydro"/>
</dbReference>
<protein>
    <submittedName>
        <fullName evidence="3">Dienelactone hydrolase family protein</fullName>
        <ecNumber evidence="3">3.1.-.-</ecNumber>
    </submittedName>
</protein>
<dbReference type="Pfam" id="PF01738">
    <property type="entry name" value="DLH"/>
    <property type="match status" value="1"/>
</dbReference>
<dbReference type="PANTHER" id="PTHR22946:SF0">
    <property type="entry name" value="DIENELACTONE HYDROLASE DOMAIN-CONTAINING PROTEIN"/>
    <property type="match status" value="1"/>
</dbReference>
<dbReference type="InterPro" id="IPR050261">
    <property type="entry name" value="FrsA_esterase"/>
</dbReference>
<dbReference type="PANTHER" id="PTHR22946">
    <property type="entry name" value="DIENELACTONE HYDROLASE DOMAIN-CONTAINING PROTEIN-RELATED"/>
    <property type="match status" value="1"/>
</dbReference>
<dbReference type="GO" id="GO:0016787">
    <property type="term" value="F:hydrolase activity"/>
    <property type="evidence" value="ECO:0007669"/>
    <property type="project" value="UniProtKB-KW"/>
</dbReference>
<keyword evidence="1" id="KW-0732">Signal</keyword>
<evidence type="ECO:0000256" key="1">
    <source>
        <dbReference type="SAM" id="SignalP"/>
    </source>
</evidence>
<reference evidence="3 4" key="1">
    <citation type="submission" date="2024-04" db="EMBL/GenBank/DDBJ databases">
        <title>Okeanomitos corallinicola gen. &amp; sp. nov. (Nostocales, Cyanobacteria), a new toxic marine heterocyst-forming cyanobacterium from a coral reef.</title>
        <authorList>
            <person name="Li H."/>
            <person name="Li R."/>
            <person name="Kang J."/>
            <person name="Hii K.S."/>
            <person name="Mohamed H.F."/>
            <person name="Xu X."/>
            <person name="Luo Z."/>
        </authorList>
    </citation>
    <scope>NUCLEOTIDE SEQUENCE [LARGE SCALE GENOMIC DNA]</scope>
    <source>
        <strain evidence="3 4">TIOX110</strain>
    </source>
</reference>
<dbReference type="RefSeq" id="WP_353929045.1">
    <property type="nucleotide sequence ID" value="NZ_CP150886.1"/>
</dbReference>
<keyword evidence="3" id="KW-0378">Hydrolase</keyword>
<gene>
    <name evidence="3" type="ORF">WJM97_11970</name>
</gene>
<name>A0ABZ2ULF9_9CYAN</name>
<accession>A0ABZ2ULF9</accession>
<evidence type="ECO:0000313" key="3">
    <source>
        <dbReference type="EMBL" id="WZB86129.1"/>
    </source>
</evidence>
<evidence type="ECO:0000313" key="4">
    <source>
        <dbReference type="Proteomes" id="UP001483337"/>
    </source>
</evidence>
<evidence type="ECO:0000259" key="2">
    <source>
        <dbReference type="Pfam" id="PF01738"/>
    </source>
</evidence>
<organism evidence="3 4">
    <name type="scientific">Okeanomitos corallinicola TIOX110</name>
    <dbReference type="NCBI Taxonomy" id="3133117"/>
    <lineage>
        <taxon>Bacteria</taxon>
        <taxon>Bacillati</taxon>
        <taxon>Cyanobacteriota</taxon>
        <taxon>Cyanophyceae</taxon>
        <taxon>Nostocales</taxon>
        <taxon>Aphanizomenonaceae</taxon>
        <taxon>Okeanomitos</taxon>
    </lineage>
</organism>
<sequence>MKILLSVLFTPVVMLLTSTNALAEIITKTVEYKQGNKVLEGYLAYDDAIKTKRPGVLVVHEWNGLQSYAKQRTEQLAKLGYVAFAADIYGKGVRPKNPQESAAQSSFYRKYRQLLRARANAGLEQLKSFEMTDTNKIAAIGYCFGGGTVLELARSGADIAGVASFHGNLDTPNLEDAKNIKAKVLVLHGADDPFVPKEQIEGFEKEMREANVDWQMISYGGAVHAFTNPVYKGEIQGALYDEKADQRSWKAMKQFFAEIFR</sequence>
<dbReference type="EMBL" id="CP150886">
    <property type="protein sequence ID" value="WZB86129.1"/>
    <property type="molecule type" value="Genomic_DNA"/>
</dbReference>
<keyword evidence="4" id="KW-1185">Reference proteome</keyword>
<feature type="chain" id="PRO_5045428159" evidence="1">
    <location>
        <begin position="24"/>
        <end position="261"/>
    </location>
</feature>
<feature type="domain" description="Dienelactone hydrolase" evidence="2">
    <location>
        <begin position="40"/>
        <end position="259"/>
    </location>
</feature>
<dbReference type="SUPFAM" id="SSF53474">
    <property type="entry name" value="alpha/beta-Hydrolases"/>
    <property type="match status" value="1"/>
</dbReference>
<dbReference type="Gene3D" id="3.40.50.1820">
    <property type="entry name" value="alpha/beta hydrolase"/>
    <property type="match status" value="1"/>
</dbReference>
<feature type="signal peptide" evidence="1">
    <location>
        <begin position="1"/>
        <end position="23"/>
    </location>
</feature>
<dbReference type="Proteomes" id="UP001483337">
    <property type="component" value="Chromosome"/>
</dbReference>
<proteinExistence type="predicted"/>
<dbReference type="EC" id="3.1.-.-" evidence="3"/>
<dbReference type="InterPro" id="IPR029058">
    <property type="entry name" value="AB_hydrolase_fold"/>
</dbReference>